<dbReference type="EnsemblMetazoa" id="AALB014380-RA">
    <property type="protein sequence ID" value="AALB014380-PA"/>
    <property type="gene ID" value="AALB014380"/>
</dbReference>
<keyword evidence="2" id="KW-1185">Reference proteome</keyword>
<sequence>MWRKCHPPVDMMDVFRYTDGDESIETTATADSDEEYDATSNSVENAAPAVAVTG</sequence>
<reference evidence="1 2" key="1">
    <citation type="journal article" date="2017" name="G3 (Bethesda)">
        <title>The Physical Genome Mapping of Anopheles albimanus Corrected Scaffold Misassemblies and Identified Interarm Rearrangements in Genus Anopheles.</title>
        <authorList>
            <person name="Artemov G.N."/>
            <person name="Peery A.N."/>
            <person name="Jiang X."/>
            <person name="Tu Z."/>
            <person name="Stegniy V.N."/>
            <person name="Sharakhova M.V."/>
            <person name="Sharakhov I.V."/>
        </authorList>
    </citation>
    <scope>NUCLEOTIDE SEQUENCE [LARGE SCALE GENOMIC DNA]</scope>
    <source>
        <strain evidence="1 2">ALBI9_A</strain>
    </source>
</reference>
<proteinExistence type="predicted"/>
<dbReference type="AlphaFoldDB" id="A0A182FXL0"/>
<reference evidence="1" key="2">
    <citation type="submission" date="2022-08" db="UniProtKB">
        <authorList>
            <consortium name="EnsemblMetazoa"/>
        </authorList>
    </citation>
    <scope>IDENTIFICATION</scope>
    <source>
        <strain evidence="1">STECLA/ALBI9_A</strain>
    </source>
</reference>
<evidence type="ECO:0000313" key="2">
    <source>
        <dbReference type="Proteomes" id="UP000069272"/>
    </source>
</evidence>
<dbReference type="VEuPathDB" id="VectorBase:AALB014380"/>
<evidence type="ECO:0000313" key="1">
    <source>
        <dbReference type="EnsemblMetazoa" id="AALB014380-PA"/>
    </source>
</evidence>
<organism evidence="1 2">
    <name type="scientific">Anopheles albimanus</name>
    <name type="common">New world malaria mosquito</name>
    <dbReference type="NCBI Taxonomy" id="7167"/>
    <lineage>
        <taxon>Eukaryota</taxon>
        <taxon>Metazoa</taxon>
        <taxon>Ecdysozoa</taxon>
        <taxon>Arthropoda</taxon>
        <taxon>Hexapoda</taxon>
        <taxon>Insecta</taxon>
        <taxon>Pterygota</taxon>
        <taxon>Neoptera</taxon>
        <taxon>Endopterygota</taxon>
        <taxon>Diptera</taxon>
        <taxon>Nematocera</taxon>
        <taxon>Culicoidea</taxon>
        <taxon>Culicidae</taxon>
        <taxon>Anophelinae</taxon>
        <taxon>Anopheles</taxon>
    </lineage>
</organism>
<dbReference type="Proteomes" id="UP000069272">
    <property type="component" value="Chromosome 2R"/>
</dbReference>
<protein>
    <submittedName>
        <fullName evidence="1">Uncharacterized protein</fullName>
    </submittedName>
</protein>
<accession>A0A182FXL0</accession>
<name>A0A182FXL0_ANOAL</name>